<feature type="domain" description="GPI inositol-deacylase winged helix" evidence="1">
    <location>
        <begin position="40"/>
        <end position="117"/>
    </location>
</feature>
<dbReference type="InParanoid" id="A0A0C3EW16"/>
<dbReference type="AlphaFoldDB" id="A0A0C3EW16"/>
<accession>A0A0C3EW16</accession>
<name>A0A0C3EW16_PILCF</name>
<evidence type="ECO:0000259" key="1">
    <source>
        <dbReference type="Pfam" id="PF22939"/>
    </source>
</evidence>
<dbReference type="Proteomes" id="UP000054166">
    <property type="component" value="Unassembled WGS sequence"/>
</dbReference>
<protein>
    <recommendedName>
        <fullName evidence="1">GPI inositol-deacylase winged helix domain-containing protein</fullName>
    </recommendedName>
</protein>
<feature type="non-terminal residue" evidence="2">
    <location>
        <position position="119"/>
    </location>
</feature>
<organism evidence="2 3">
    <name type="scientific">Piloderma croceum (strain F 1598)</name>
    <dbReference type="NCBI Taxonomy" id="765440"/>
    <lineage>
        <taxon>Eukaryota</taxon>
        <taxon>Fungi</taxon>
        <taxon>Dikarya</taxon>
        <taxon>Basidiomycota</taxon>
        <taxon>Agaricomycotina</taxon>
        <taxon>Agaricomycetes</taxon>
        <taxon>Agaricomycetidae</taxon>
        <taxon>Atheliales</taxon>
        <taxon>Atheliaceae</taxon>
        <taxon>Piloderma</taxon>
    </lineage>
</organism>
<evidence type="ECO:0000313" key="2">
    <source>
        <dbReference type="EMBL" id="KIM72174.1"/>
    </source>
</evidence>
<evidence type="ECO:0000313" key="3">
    <source>
        <dbReference type="Proteomes" id="UP000054166"/>
    </source>
</evidence>
<dbReference type="PANTHER" id="PTHR10039">
    <property type="entry name" value="AMELOGENIN"/>
    <property type="match status" value="1"/>
</dbReference>
<reference evidence="2 3" key="1">
    <citation type="submission" date="2014-04" db="EMBL/GenBank/DDBJ databases">
        <authorList>
            <consortium name="DOE Joint Genome Institute"/>
            <person name="Kuo A."/>
            <person name="Tarkka M."/>
            <person name="Buscot F."/>
            <person name="Kohler A."/>
            <person name="Nagy L.G."/>
            <person name="Floudas D."/>
            <person name="Copeland A."/>
            <person name="Barry K.W."/>
            <person name="Cichocki N."/>
            <person name="Veneault-Fourrey C."/>
            <person name="LaButti K."/>
            <person name="Lindquist E.A."/>
            <person name="Lipzen A."/>
            <person name="Lundell T."/>
            <person name="Morin E."/>
            <person name="Murat C."/>
            <person name="Sun H."/>
            <person name="Tunlid A."/>
            <person name="Henrissat B."/>
            <person name="Grigoriev I.V."/>
            <person name="Hibbett D.S."/>
            <person name="Martin F."/>
            <person name="Nordberg H.P."/>
            <person name="Cantor M.N."/>
            <person name="Hua S.X."/>
        </authorList>
    </citation>
    <scope>NUCLEOTIDE SEQUENCE [LARGE SCALE GENOMIC DNA]</scope>
    <source>
        <strain evidence="2 3">F 1598</strain>
    </source>
</reference>
<reference evidence="3" key="2">
    <citation type="submission" date="2015-01" db="EMBL/GenBank/DDBJ databases">
        <title>Evolutionary Origins and Diversification of the Mycorrhizal Mutualists.</title>
        <authorList>
            <consortium name="DOE Joint Genome Institute"/>
            <consortium name="Mycorrhizal Genomics Consortium"/>
            <person name="Kohler A."/>
            <person name="Kuo A."/>
            <person name="Nagy L.G."/>
            <person name="Floudas D."/>
            <person name="Copeland A."/>
            <person name="Barry K.W."/>
            <person name="Cichocki N."/>
            <person name="Veneault-Fourrey C."/>
            <person name="LaButti K."/>
            <person name="Lindquist E.A."/>
            <person name="Lipzen A."/>
            <person name="Lundell T."/>
            <person name="Morin E."/>
            <person name="Murat C."/>
            <person name="Riley R."/>
            <person name="Ohm R."/>
            <person name="Sun H."/>
            <person name="Tunlid A."/>
            <person name="Henrissat B."/>
            <person name="Grigoriev I.V."/>
            <person name="Hibbett D.S."/>
            <person name="Martin F."/>
        </authorList>
    </citation>
    <scope>NUCLEOTIDE SEQUENCE [LARGE SCALE GENOMIC DNA]</scope>
    <source>
        <strain evidence="3">F 1598</strain>
    </source>
</reference>
<gene>
    <name evidence="2" type="ORF">PILCRDRAFT_82120</name>
</gene>
<dbReference type="OrthoDB" id="7464126at2759"/>
<proteinExistence type="predicted"/>
<dbReference type="PANTHER" id="PTHR10039:SF15">
    <property type="entry name" value="NACHT DOMAIN-CONTAINING PROTEIN"/>
    <property type="match status" value="1"/>
</dbReference>
<dbReference type="HOGENOM" id="CLU_138731_0_0_1"/>
<dbReference type="Pfam" id="PF22939">
    <property type="entry name" value="WHD_GPIID"/>
    <property type="match status" value="1"/>
</dbReference>
<dbReference type="EMBL" id="KN833155">
    <property type="protein sequence ID" value="KIM72174.1"/>
    <property type="molecule type" value="Genomic_DNA"/>
</dbReference>
<keyword evidence="3" id="KW-1185">Reference proteome</keyword>
<sequence length="119" mass="13339">MDSLVTKTTPKDVQTALGTLPKGLDHTYNEVMKRVNSQNDDYRILAQQVLSWVVYAVRPLSVEELQHALAVKLGVTQLDEDDLPDKGTLISVCAGLVIVDQKSNVVRLMHYTTQKFLEE</sequence>
<dbReference type="InterPro" id="IPR054471">
    <property type="entry name" value="GPIID_WHD"/>
</dbReference>
<dbReference type="STRING" id="765440.A0A0C3EW16"/>